<feature type="transmembrane region" description="Helical" evidence="1">
    <location>
        <begin position="197"/>
        <end position="218"/>
    </location>
</feature>
<dbReference type="GO" id="GO:0042802">
    <property type="term" value="F:identical protein binding"/>
    <property type="evidence" value="ECO:0007669"/>
    <property type="project" value="TreeGrafter"/>
</dbReference>
<feature type="transmembrane region" description="Helical" evidence="1">
    <location>
        <begin position="35"/>
        <end position="55"/>
    </location>
</feature>
<feature type="transmembrane region" description="Helical" evidence="1">
    <location>
        <begin position="165"/>
        <end position="185"/>
    </location>
</feature>
<dbReference type="InterPro" id="IPR036890">
    <property type="entry name" value="HATPase_C_sf"/>
</dbReference>
<name>A0A174ZLQ5_9FIRM</name>
<evidence type="ECO:0000259" key="2">
    <source>
        <dbReference type="Pfam" id="PF14501"/>
    </source>
</evidence>
<gene>
    <name evidence="3" type="ORF">ERS852540_00819</name>
</gene>
<keyword evidence="1" id="KW-0472">Membrane</keyword>
<feature type="transmembrane region" description="Helical" evidence="1">
    <location>
        <begin position="6"/>
        <end position="28"/>
    </location>
</feature>
<dbReference type="EMBL" id="CZBY01000005">
    <property type="protein sequence ID" value="CUQ84170.1"/>
    <property type="molecule type" value="Genomic_DNA"/>
</dbReference>
<dbReference type="GO" id="GO:0016301">
    <property type="term" value="F:kinase activity"/>
    <property type="evidence" value="ECO:0007669"/>
    <property type="project" value="UniProtKB-KW"/>
</dbReference>
<protein>
    <submittedName>
        <fullName evidence="3">Sensory histidine kinase DcuS</fullName>
    </submittedName>
</protein>
<dbReference type="PANTHER" id="PTHR40448">
    <property type="entry name" value="TWO-COMPONENT SENSOR HISTIDINE KINASE"/>
    <property type="match status" value="1"/>
</dbReference>
<reference evidence="3 4" key="1">
    <citation type="submission" date="2015-09" db="EMBL/GenBank/DDBJ databases">
        <authorList>
            <consortium name="Pathogen Informatics"/>
        </authorList>
    </citation>
    <scope>NUCLEOTIDE SEQUENCE [LARGE SCALE GENOMIC DNA]</scope>
    <source>
        <strain evidence="3 4">2789STDY5834928</strain>
    </source>
</reference>
<dbReference type="PANTHER" id="PTHR40448:SF1">
    <property type="entry name" value="TWO-COMPONENT SENSOR HISTIDINE KINASE"/>
    <property type="match status" value="1"/>
</dbReference>
<sequence>MTVPVIVEIIFRFIPSALLVFGFIEINLTAKYNKYIQFIAINTVYLFAGLLGQYMREKYKLEFFDFVLAVALVLIYSIFFHTDAVGYRIFIGTLVYLSLIIFDTITTAVIFVIFPEFSFDIGHLTYPALLFADIDLIIYGILMYFEHCIIKRIRDRKSINKRAVIFMLFPESQVLILCVIIKLIMANSDNATAEITYFTLACVVICVISDVLCYRGLIQNSQLYETKMRNEQLEYERSTQYRYYEKINELQHEIMKYRHDFNNVLTTAMNLYTYPDTAEKGKEMLDELSRKNQSNKMPFCCANNIVNAILWDKSNTAKESGVTLNCDASLSNDIPVDDVDLCCLIVNMLDNAISGAKAAENDKSIGIKIKEENGRIYISVSNYADMPDFESTEKLPSTKANKNHGYGTEIIRNIVQKYDGDVLFTCKDRKFSTALSIRKGKREIEDI</sequence>
<dbReference type="InterPro" id="IPR032834">
    <property type="entry name" value="NatK-like_C"/>
</dbReference>
<dbReference type="Pfam" id="PF14501">
    <property type="entry name" value="HATPase_c_5"/>
    <property type="match status" value="1"/>
</dbReference>
<feature type="transmembrane region" description="Helical" evidence="1">
    <location>
        <begin position="94"/>
        <end position="114"/>
    </location>
</feature>
<feature type="transmembrane region" description="Helical" evidence="1">
    <location>
        <begin position="126"/>
        <end position="145"/>
    </location>
</feature>
<evidence type="ECO:0000313" key="4">
    <source>
        <dbReference type="Proteomes" id="UP000095662"/>
    </source>
</evidence>
<feature type="domain" description="Sensor histidine kinase NatK-like C-terminal" evidence="2">
    <location>
        <begin position="339"/>
        <end position="437"/>
    </location>
</feature>
<keyword evidence="3" id="KW-0418">Kinase</keyword>
<dbReference type="CDD" id="cd16935">
    <property type="entry name" value="HATPase_AgrC-ComD-like"/>
    <property type="match status" value="1"/>
</dbReference>
<dbReference type="Proteomes" id="UP000095662">
    <property type="component" value="Unassembled WGS sequence"/>
</dbReference>
<organism evidence="3 4">
    <name type="scientific">[Eubacterium] siraeum</name>
    <dbReference type="NCBI Taxonomy" id="39492"/>
    <lineage>
        <taxon>Bacteria</taxon>
        <taxon>Bacillati</taxon>
        <taxon>Bacillota</taxon>
        <taxon>Clostridia</taxon>
        <taxon>Eubacteriales</taxon>
        <taxon>Oscillospiraceae</taxon>
        <taxon>Oscillospiraceae incertae sedis</taxon>
    </lineage>
</organism>
<accession>A0A174ZLQ5</accession>
<proteinExistence type="predicted"/>
<dbReference type="SUPFAM" id="SSF55874">
    <property type="entry name" value="ATPase domain of HSP90 chaperone/DNA topoisomerase II/histidine kinase"/>
    <property type="match status" value="1"/>
</dbReference>
<evidence type="ECO:0000313" key="3">
    <source>
        <dbReference type="EMBL" id="CUQ84170.1"/>
    </source>
</evidence>
<dbReference type="AlphaFoldDB" id="A0A174ZLQ5"/>
<dbReference type="Gene3D" id="3.30.565.10">
    <property type="entry name" value="Histidine kinase-like ATPase, C-terminal domain"/>
    <property type="match status" value="1"/>
</dbReference>
<keyword evidence="1" id="KW-1133">Transmembrane helix</keyword>
<evidence type="ECO:0000256" key="1">
    <source>
        <dbReference type="SAM" id="Phobius"/>
    </source>
</evidence>
<keyword evidence="1" id="KW-0812">Transmembrane</keyword>
<feature type="transmembrane region" description="Helical" evidence="1">
    <location>
        <begin position="61"/>
        <end position="82"/>
    </location>
</feature>
<dbReference type="STRING" id="39492.ERS852540_00819"/>
<keyword evidence="3" id="KW-0808">Transferase</keyword>